<protein>
    <submittedName>
        <fullName evidence="1">Uncharacterized protein</fullName>
    </submittedName>
</protein>
<proteinExistence type="predicted"/>
<reference evidence="1" key="2">
    <citation type="journal article" date="2015" name="Fish Shellfish Immunol.">
        <title>Early steps in the European eel (Anguilla anguilla)-Vibrio vulnificus interaction in the gills: Role of the RtxA13 toxin.</title>
        <authorList>
            <person name="Callol A."/>
            <person name="Pajuelo D."/>
            <person name="Ebbesson L."/>
            <person name="Teles M."/>
            <person name="MacKenzie S."/>
            <person name="Amaro C."/>
        </authorList>
    </citation>
    <scope>NUCLEOTIDE SEQUENCE</scope>
</reference>
<sequence>MGYSRRILCRVTLLSAENRKIRLQRACDYQTGRMKIENTSPDLTKFDFCFDTQIVGSEFGVNSVNPCQRCRLEMAV</sequence>
<dbReference type="AlphaFoldDB" id="A0A0E9W0L4"/>
<accession>A0A0E9W0L4</accession>
<name>A0A0E9W0L4_ANGAN</name>
<evidence type="ECO:0000313" key="1">
    <source>
        <dbReference type="EMBL" id="JAH83914.1"/>
    </source>
</evidence>
<dbReference type="EMBL" id="GBXM01024663">
    <property type="protein sequence ID" value="JAH83914.1"/>
    <property type="molecule type" value="Transcribed_RNA"/>
</dbReference>
<organism evidence="1">
    <name type="scientific">Anguilla anguilla</name>
    <name type="common">European freshwater eel</name>
    <name type="synonym">Muraena anguilla</name>
    <dbReference type="NCBI Taxonomy" id="7936"/>
    <lineage>
        <taxon>Eukaryota</taxon>
        <taxon>Metazoa</taxon>
        <taxon>Chordata</taxon>
        <taxon>Craniata</taxon>
        <taxon>Vertebrata</taxon>
        <taxon>Euteleostomi</taxon>
        <taxon>Actinopterygii</taxon>
        <taxon>Neopterygii</taxon>
        <taxon>Teleostei</taxon>
        <taxon>Anguilliformes</taxon>
        <taxon>Anguillidae</taxon>
        <taxon>Anguilla</taxon>
    </lineage>
</organism>
<reference evidence="1" key="1">
    <citation type="submission" date="2014-11" db="EMBL/GenBank/DDBJ databases">
        <authorList>
            <person name="Amaro Gonzalez C."/>
        </authorList>
    </citation>
    <scope>NUCLEOTIDE SEQUENCE</scope>
</reference>